<accession>F7QZN5</accession>
<organism evidence="1 2">
    <name type="scientific">Ligilactobacillus ruminis SPM0211</name>
    <dbReference type="NCBI Taxonomy" id="1040964"/>
    <lineage>
        <taxon>Bacteria</taxon>
        <taxon>Bacillati</taxon>
        <taxon>Bacillota</taxon>
        <taxon>Bacilli</taxon>
        <taxon>Lactobacillales</taxon>
        <taxon>Lactobacillaceae</taxon>
        <taxon>Ligilactobacillus</taxon>
    </lineage>
</organism>
<reference evidence="1 2" key="1">
    <citation type="journal article" date="2011" name="J. Bacteriol.">
        <title>Genome Sequence of Lactobacillus ruminis SPM0211, Isolated from a Fecal Sample from a Healthy Korean.</title>
        <authorList>
            <person name="Lee S."/>
            <person name="Cho Y.J."/>
            <person name="Lee A.H."/>
            <person name="Chun J."/>
            <person name="Ha N.J."/>
            <person name="Ko G."/>
        </authorList>
    </citation>
    <scope>NUCLEOTIDE SEQUENCE [LARGE SCALE GENOMIC DNA]</scope>
    <source>
        <strain evidence="1 2">SPM0211</strain>
    </source>
</reference>
<proteinExistence type="predicted"/>
<dbReference type="EMBL" id="AFOJ01000003">
    <property type="protein sequence ID" value="EGM52956.1"/>
    <property type="molecule type" value="Genomic_DNA"/>
</dbReference>
<comment type="caution">
    <text evidence="1">The sequence shown here is derived from an EMBL/GenBank/DDBJ whole genome shotgun (WGS) entry which is preliminary data.</text>
</comment>
<gene>
    <name evidence="1" type="ORF">LRU_00891</name>
</gene>
<dbReference type="Proteomes" id="UP000002971">
    <property type="component" value="Unassembled WGS sequence"/>
</dbReference>
<sequence length="35" mass="4503">MERWWNDFKHIWIDHHPRPDNLEELGYLLRQNPFV</sequence>
<evidence type="ECO:0000313" key="1">
    <source>
        <dbReference type="EMBL" id="EGM52956.1"/>
    </source>
</evidence>
<evidence type="ECO:0000313" key="2">
    <source>
        <dbReference type="Proteomes" id="UP000002971"/>
    </source>
</evidence>
<dbReference type="AlphaFoldDB" id="F7QZN5"/>
<protein>
    <submittedName>
        <fullName evidence="1">Uncharacterized protein</fullName>
    </submittedName>
</protein>
<name>F7QZN5_9LACO</name>